<accession>A0A3N9UDZ4</accession>
<gene>
    <name evidence="2" type="ORF">EBB45_11215</name>
</gene>
<keyword evidence="3" id="KW-1185">Reference proteome</keyword>
<dbReference type="EMBL" id="RRCT01000009">
    <property type="protein sequence ID" value="RQW74451.1"/>
    <property type="molecule type" value="Genomic_DNA"/>
</dbReference>
<feature type="transmembrane region" description="Helical" evidence="1">
    <location>
        <begin position="46"/>
        <end position="63"/>
    </location>
</feature>
<dbReference type="AlphaFoldDB" id="A0A3N9UDZ4"/>
<organism evidence="2 3">
    <name type="scientific">Lysinibacillus composti</name>
    <dbReference type="NCBI Taxonomy" id="720633"/>
    <lineage>
        <taxon>Bacteria</taxon>
        <taxon>Bacillati</taxon>
        <taxon>Bacillota</taxon>
        <taxon>Bacilli</taxon>
        <taxon>Bacillales</taxon>
        <taxon>Bacillaceae</taxon>
        <taxon>Lysinibacillus</taxon>
    </lineage>
</organism>
<protein>
    <recommendedName>
        <fullName evidence="4">VanZ-like domain-containing protein</fullName>
    </recommendedName>
</protein>
<keyword evidence="1" id="KW-0472">Membrane</keyword>
<keyword evidence="1" id="KW-0812">Transmembrane</keyword>
<proteinExistence type="predicted"/>
<evidence type="ECO:0008006" key="4">
    <source>
        <dbReference type="Google" id="ProtNLM"/>
    </source>
</evidence>
<dbReference type="OrthoDB" id="2969788at2"/>
<feature type="transmembrane region" description="Helical" evidence="1">
    <location>
        <begin position="17"/>
        <end position="34"/>
    </location>
</feature>
<evidence type="ECO:0000313" key="3">
    <source>
        <dbReference type="Proteomes" id="UP000274033"/>
    </source>
</evidence>
<evidence type="ECO:0000256" key="1">
    <source>
        <dbReference type="SAM" id="Phobius"/>
    </source>
</evidence>
<dbReference type="Proteomes" id="UP000274033">
    <property type="component" value="Unassembled WGS sequence"/>
</dbReference>
<evidence type="ECO:0000313" key="2">
    <source>
        <dbReference type="EMBL" id="RQW74451.1"/>
    </source>
</evidence>
<reference evidence="2 3" key="1">
    <citation type="journal article" date="2013" name="J. Microbiol.">
        <title>Lysinibacillus chungkukjangi sp. nov., isolated from Chungkukjang, Korean fermented soybean food.</title>
        <authorList>
            <person name="Kim S.J."/>
            <person name="Jang Y.H."/>
            <person name="Hamada M."/>
            <person name="Ahn J.H."/>
            <person name="Weon H.Y."/>
            <person name="Suzuki K."/>
            <person name="Whang K.S."/>
            <person name="Kwon S.W."/>
        </authorList>
    </citation>
    <scope>NUCLEOTIDE SEQUENCE [LARGE SCALE GENOMIC DNA]</scope>
    <source>
        <strain evidence="2 3">MCCC 1A12701</strain>
    </source>
</reference>
<dbReference type="RefSeq" id="WP_124764710.1">
    <property type="nucleotide sequence ID" value="NZ_RRCT01000009.1"/>
</dbReference>
<name>A0A3N9UDZ4_9BACI</name>
<feature type="transmembrane region" description="Helical" evidence="1">
    <location>
        <begin position="75"/>
        <end position="94"/>
    </location>
</feature>
<sequence length="150" mass="17368">MDINFGLLFGHDKWQHLSFYTSVSLVLGLTTLLFSTKRNQIRNISIIWVTLMVIGIIEEYRQLLLPDRSAELLDALYNMLGITIGLVIPTFIFSKFSKVQPFPLKRLTYFIIILSPFLLGLLYFNEEPFITFNGSLSDRVRNLLAMINFQ</sequence>
<feature type="transmembrane region" description="Helical" evidence="1">
    <location>
        <begin position="106"/>
        <end position="124"/>
    </location>
</feature>
<dbReference type="NCBIfam" id="NF037970">
    <property type="entry name" value="vanZ_1"/>
    <property type="match status" value="1"/>
</dbReference>
<keyword evidence="1" id="KW-1133">Transmembrane helix</keyword>
<comment type="caution">
    <text evidence="2">The sequence shown here is derived from an EMBL/GenBank/DDBJ whole genome shotgun (WGS) entry which is preliminary data.</text>
</comment>